<accession>A0AAD3D9V3</accession>
<feature type="compositionally biased region" description="Acidic residues" evidence="6">
    <location>
        <begin position="234"/>
        <end position="247"/>
    </location>
</feature>
<evidence type="ECO:0000313" key="9">
    <source>
        <dbReference type="Proteomes" id="UP001054902"/>
    </source>
</evidence>
<keyword evidence="1" id="KW-0479">Metal-binding</keyword>
<feature type="coiled-coil region" evidence="5">
    <location>
        <begin position="135"/>
        <end position="169"/>
    </location>
</feature>
<feature type="region of interest" description="Disordered" evidence="6">
    <location>
        <begin position="171"/>
        <end position="325"/>
    </location>
</feature>
<feature type="compositionally biased region" description="Low complexity" evidence="6">
    <location>
        <begin position="251"/>
        <end position="285"/>
    </location>
</feature>
<comment type="caution">
    <text evidence="8">The sequence shown here is derived from an EMBL/GenBank/DDBJ whole genome shotgun (WGS) entry which is preliminary data.</text>
</comment>
<keyword evidence="5" id="KW-0175">Coiled coil</keyword>
<evidence type="ECO:0000259" key="7">
    <source>
        <dbReference type="PROSITE" id="PS51044"/>
    </source>
</evidence>
<reference evidence="8 9" key="1">
    <citation type="journal article" date="2021" name="Sci. Rep.">
        <title>The genome of the diatom Chaetoceros tenuissimus carries an ancient integrated fragment of an extant virus.</title>
        <authorList>
            <person name="Hongo Y."/>
            <person name="Kimura K."/>
            <person name="Takaki Y."/>
            <person name="Yoshida Y."/>
            <person name="Baba S."/>
            <person name="Kobayashi G."/>
            <person name="Nagasaki K."/>
            <person name="Hano T."/>
            <person name="Tomaru Y."/>
        </authorList>
    </citation>
    <scope>NUCLEOTIDE SEQUENCE [LARGE SCALE GENOMIC DNA]</scope>
    <source>
        <strain evidence="8 9">NIES-3715</strain>
    </source>
</reference>
<evidence type="ECO:0000256" key="1">
    <source>
        <dbReference type="ARBA" id="ARBA00022723"/>
    </source>
</evidence>
<dbReference type="GO" id="GO:0061665">
    <property type="term" value="F:SUMO ligase activity"/>
    <property type="evidence" value="ECO:0007669"/>
    <property type="project" value="TreeGrafter"/>
</dbReference>
<name>A0AAD3D9V3_9STRA</name>
<keyword evidence="3" id="KW-0862">Zinc</keyword>
<dbReference type="EMBL" id="BLLK01000069">
    <property type="protein sequence ID" value="GFH60433.1"/>
    <property type="molecule type" value="Genomic_DNA"/>
</dbReference>
<dbReference type="PANTHER" id="PTHR10782:SF4">
    <property type="entry name" value="TONALLI, ISOFORM E"/>
    <property type="match status" value="1"/>
</dbReference>
<dbReference type="Pfam" id="PF02891">
    <property type="entry name" value="zf-MIZ"/>
    <property type="match status" value="1"/>
</dbReference>
<evidence type="ECO:0000256" key="3">
    <source>
        <dbReference type="ARBA" id="ARBA00022833"/>
    </source>
</evidence>
<dbReference type="CDD" id="cd16650">
    <property type="entry name" value="SP-RING_PIAS-like"/>
    <property type="match status" value="1"/>
</dbReference>
<evidence type="ECO:0000313" key="8">
    <source>
        <dbReference type="EMBL" id="GFH60433.1"/>
    </source>
</evidence>
<evidence type="ECO:0000256" key="2">
    <source>
        <dbReference type="ARBA" id="ARBA00022771"/>
    </source>
</evidence>
<dbReference type="Gene3D" id="3.30.40.10">
    <property type="entry name" value="Zinc/RING finger domain, C3HC4 (zinc finger)"/>
    <property type="match status" value="1"/>
</dbReference>
<proteinExistence type="predicted"/>
<feature type="compositionally biased region" description="Basic and acidic residues" evidence="6">
    <location>
        <begin position="178"/>
        <end position="187"/>
    </location>
</feature>
<evidence type="ECO:0000256" key="4">
    <source>
        <dbReference type="PROSITE-ProRule" id="PRU00452"/>
    </source>
</evidence>
<gene>
    <name evidence="8" type="ORF">CTEN210_16909</name>
</gene>
<keyword evidence="2 4" id="KW-0863">Zinc-finger</keyword>
<dbReference type="InterPro" id="IPR004181">
    <property type="entry name" value="Znf_MIZ"/>
</dbReference>
<dbReference type="GO" id="GO:0008270">
    <property type="term" value="F:zinc ion binding"/>
    <property type="evidence" value="ECO:0007669"/>
    <property type="project" value="UniProtKB-KW"/>
</dbReference>
<evidence type="ECO:0000256" key="5">
    <source>
        <dbReference type="SAM" id="Coils"/>
    </source>
</evidence>
<protein>
    <recommendedName>
        <fullName evidence="7">SP-RING-type domain-containing protein</fullName>
    </recommendedName>
</protein>
<feature type="compositionally biased region" description="Polar residues" evidence="6">
    <location>
        <begin position="209"/>
        <end position="225"/>
    </location>
</feature>
<dbReference type="PANTHER" id="PTHR10782">
    <property type="entry name" value="ZINC FINGER MIZ DOMAIN-CONTAINING PROTEIN"/>
    <property type="match status" value="1"/>
</dbReference>
<dbReference type="GO" id="GO:0000785">
    <property type="term" value="C:chromatin"/>
    <property type="evidence" value="ECO:0007669"/>
    <property type="project" value="TreeGrafter"/>
</dbReference>
<dbReference type="AlphaFoldDB" id="A0AAD3D9V3"/>
<keyword evidence="9" id="KW-1185">Reference proteome</keyword>
<sequence length="776" mass="86934">MSYYKRIHGIRPIPLLNQYLQPTDPPAGADKKHLSLFARVLERRNAQLKELTDLGLSTLWSYIIDENKPTGKDIQRFLKKLPNKKPIERQQYISAVLYFLINNFHKSIDSTKTQQTRKESLGKVHFLLECFDIAFTDHEEEKAAKEAEKKRKEQELADIERKKQNAKLRALYGSAKEATNRENEGAKEATTPESTTETTQTKETKQEAINNASEMGSAFSKSSAPQEPGMAAEDAIEILDSDDEMEEVVQPAKTAPSAKSTAKPAASSSPTKPGASTTSSGTTASEKPKATESQKVTSGAKDTMTAQQREKEYKKSLASAEKKKETQVIVSSMKPKLWKAVPIHLKSARSQTISMLQDVKPVGVGHGSLTYSSSLEEDRVVRNVSFMQGFHTTEEESSYMDGPALSDIHARYQKWDPFWEVLHDFSLANYSGHQVGYKTSKILNPPKKAHAILSALHMQPNLQSCTNDILGIRPFSKKDGDVRMFLRALPLVVPEKYRKLKSDSHMWPKGTFIQFNGRRMLPIQRKQQSHDATLWKGLCHMLDMSNDAKTAIQNNTPLSNLQVTTKEAEQYNFQLALMKYVTPATLFKRCTGTGPNALTKLSVEEGKALIRQNLESKELVGIDDSDDEDDALDESDIYLTCSLLCPVKMSAMGVPVRGKKCKHIQCFDLDSYIKGNNIVCGGRWKCTICEDFVALQDLMIDGFMAKILEGCRKDVSSSRDKVEIYSNGTWKLLEENRLRYNKKRSSGGGDDVPDSKKMKTDGEPVVMEIIDSDDDD</sequence>
<feature type="region of interest" description="Disordered" evidence="6">
    <location>
        <begin position="741"/>
        <end position="776"/>
    </location>
</feature>
<dbReference type="GO" id="GO:0016925">
    <property type="term" value="P:protein sumoylation"/>
    <property type="evidence" value="ECO:0007669"/>
    <property type="project" value="TreeGrafter"/>
</dbReference>
<organism evidence="8 9">
    <name type="scientific">Chaetoceros tenuissimus</name>
    <dbReference type="NCBI Taxonomy" id="426638"/>
    <lineage>
        <taxon>Eukaryota</taxon>
        <taxon>Sar</taxon>
        <taxon>Stramenopiles</taxon>
        <taxon>Ochrophyta</taxon>
        <taxon>Bacillariophyta</taxon>
        <taxon>Coscinodiscophyceae</taxon>
        <taxon>Chaetocerotophycidae</taxon>
        <taxon>Chaetocerotales</taxon>
        <taxon>Chaetocerotaceae</taxon>
        <taxon>Chaetoceros</taxon>
    </lineage>
</organism>
<dbReference type="Proteomes" id="UP001054902">
    <property type="component" value="Unassembled WGS sequence"/>
</dbReference>
<feature type="compositionally biased region" description="Basic and acidic residues" evidence="6">
    <location>
        <begin position="308"/>
        <end position="325"/>
    </location>
</feature>
<dbReference type="PROSITE" id="PS51044">
    <property type="entry name" value="ZF_SP_RING"/>
    <property type="match status" value="1"/>
</dbReference>
<feature type="domain" description="SP-RING-type" evidence="7">
    <location>
        <begin position="626"/>
        <end position="713"/>
    </location>
</feature>
<evidence type="ECO:0000256" key="6">
    <source>
        <dbReference type="SAM" id="MobiDB-lite"/>
    </source>
</evidence>
<feature type="compositionally biased region" description="Basic and acidic residues" evidence="6">
    <location>
        <begin position="753"/>
        <end position="762"/>
    </location>
</feature>
<dbReference type="InterPro" id="IPR013083">
    <property type="entry name" value="Znf_RING/FYVE/PHD"/>
</dbReference>
<feature type="compositionally biased region" description="Low complexity" evidence="6">
    <location>
        <begin position="188"/>
        <end position="199"/>
    </location>
</feature>